<feature type="region of interest" description="Disordered" evidence="5">
    <location>
        <begin position="143"/>
        <end position="165"/>
    </location>
</feature>
<dbReference type="Pfam" id="PF07535">
    <property type="entry name" value="zf-DBF"/>
    <property type="match status" value="1"/>
</dbReference>
<dbReference type="Gene3D" id="3.40.50.10190">
    <property type="entry name" value="BRCT domain"/>
    <property type="match status" value="1"/>
</dbReference>
<feature type="region of interest" description="Disordered" evidence="5">
    <location>
        <begin position="287"/>
        <end position="317"/>
    </location>
</feature>
<dbReference type="GO" id="GO:0008270">
    <property type="term" value="F:zinc ion binding"/>
    <property type="evidence" value="ECO:0007669"/>
    <property type="project" value="UniProtKB-KW"/>
</dbReference>
<dbReference type="EMBL" id="KN880572">
    <property type="protein sequence ID" value="KIY65912.1"/>
    <property type="molecule type" value="Genomic_DNA"/>
</dbReference>
<keyword evidence="2 4" id="KW-0863">Zinc-finger</keyword>
<dbReference type="Pfam" id="PF08630">
    <property type="entry name" value="Dfp1_Him1_M"/>
    <property type="match status" value="1"/>
</dbReference>
<dbReference type="InterPro" id="IPR038545">
    <property type="entry name" value="Znf_DBF_sf"/>
</dbReference>
<feature type="domain" description="DBF4-type" evidence="6">
    <location>
        <begin position="455"/>
        <end position="504"/>
    </location>
</feature>
<feature type="compositionally biased region" description="Basic and acidic residues" evidence="5">
    <location>
        <begin position="60"/>
        <end position="71"/>
    </location>
</feature>
<keyword evidence="1" id="KW-0479">Metal-binding</keyword>
<dbReference type="Proteomes" id="UP000054007">
    <property type="component" value="Unassembled WGS sequence"/>
</dbReference>
<evidence type="ECO:0000256" key="3">
    <source>
        <dbReference type="ARBA" id="ARBA00022833"/>
    </source>
</evidence>
<feature type="compositionally biased region" description="Basic and acidic residues" evidence="5">
    <location>
        <begin position="291"/>
        <end position="317"/>
    </location>
</feature>
<dbReference type="InterPro" id="IPR013939">
    <property type="entry name" value="Regulatory_Dfp1/Him1"/>
</dbReference>
<dbReference type="STRING" id="1314674.A0A0D7B5Z0"/>
<dbReference type="SMART" id="SM00586">
    <property type="entry name" value="ZnF_DBF"/>
    <property type="match status" value="1"/>
</dbReference>
<dbReference type="AlphaFoldDB" id="A0A0D7B5Z0"/>
<evidence type="ECO:0000259" key="6">
    <source>
        <dbReference type="PROSITE" id="PS51265"/>
    </source>
</evidence>
<feature type="region of interest" description="Disordered" evidence="5">
    <location>
        <begin position="1"/>
        <end position="71"/>
    </location>
</feature>
<evidence type="ECO:0000313" key="7">
    <source>
        <dbReference type="EMBL" id="KIY65912.1"/>
    </source>
</evidence>
<evidence type="ECO:0000256" key="1">
    <source>
        <dbReference type="ARBA" id="ARBA00022723"/>
    </source>
</evidence>
<protein>
    <recommendedName>
        <fullName evidence="6">DBF4-type domain-containing protein</fullName>
    </recommendedName>
</protein>
<evidence type="ECO:0000313" key="8">
    <source>
        <dbReference type="Proteomes" id="UP000054007"/>
    </source>
</evidence>
<dbReference type="PANTHER" id="PTHR15375:SF26">
    <property type="entry name" value="PROTEIN CHIFFON"/>
    <property type="match status" value="1"/>
</dbReference>
<sequence>MSTTRVALNPRPAVTRSSRLAVGTKRAHSPDRHAEQDSSAKRRALESKISATPRAAASDIKSKHAERERRDMERYKKDIEWKSKYTKAFPAFSFHFDADNLSMSKEAINNAKADILALKGKIEDFFSKDITYLISDYNAQDAPRNKENRTQRRLPGSACPSPTKTRVPEATLYTKAVNLEIGVWSTSKLKVILDRLLSDTAEPKLPIPERKPNLKDLLATEKITGSTTERDPTQRRHDWTYFEPDSYYVLVEDIHGKQATIIAHQYTPKKGEKEPWPVLYCDPRSSNPFRPFDEKEKKRMERVQQEEKSKKDKAREKVELQRIKNVERRVSHGHDLRRAASVGNLQRRLTEEEEEELEVVEDLGSANASGFLASGYVAASGNSVSIASTHPTTSTSGSFVRQSSMNSALRKQQQHEVLTSRKAMAPPPVPHDLRRTRSTNTLRPRVTTKLPKRDEGAKPGYCECCREKFSDYKTHIKGDRHRRFAENEKNFRELDSLLGEVKRRPVEEAWIEDQWRSPDEPTPEPEIIDIQDDDEEEEY</sequence>
<organism evidence="7 8">
    <name type="scientific">Cylindrobasidium torrendii FP15055 ss-10</name>
    <dbReference type="NCBI Taxonomy" id="1314674"/>
    <lineage>
        <taxon>Eukaryota</taxon>
        <taxon>Fungi</taxon>
        <taxon>Dikarya</taxon>
        <taxon>Basidiomycota</taxon>
        <taxon>Agaricomycotina</taxon>
        <taxon>Agaricomycetes</taxon>
        <taxon>Agaricomycetidae</taxon>
        <taxon>Agaricales</taxon>
        <taxon>Marasmiineae</taxon>
        <taxon>Physalacriaceae</taxon>
        <taxon>Cylindrobasidium</taxon>
    </lineage>
</organism>
<dbReference type="GO" id="GO:0010571">
    <property type="term" value="P:positive regulation of nuclear cell cycle DNA replication"/>
    <property type="evidence" value="ECO:0007669"/>
    <property type="project" value="TreeGrafter"/>
</dbReference>
<keyword evidence="3" id="KW-0862">Zinc</keyword>
<evidence type="ECO:0000256" key="4">
    <source>
        <dbReference type="PROSITE-ProRule" id="PRU00600"/>
    </source>
</evidence>
<name>A0A0D7B5Z0_9AGAR</name>
<reference evidence="7 8" key="1">
    <citation type="journal article" date="2015" name="Fungal Genet. Biol.">
        <title>Evolution of novel wood decay mechanisms in Agaricales revealed by the genome sequences of Fistulina hepatica and Cylindrobasidium torrendii.</title>
        <authorList>
            <person name="Floudas D."/>
            <person name="Held B.W."/>
            <person name="Riley R."/>
            <person name="Nagy L.G."/>
            <person name="Koehler G."/>
            <person name="Ransdell A.S."/>
            <person name="Younus H."/>
            <person name="Chow J."/>
            <person name="Chiniquy J."/>
            <person name="Lipzen A."/>
            <person name="Tritt A."/>
            <person name="Sun H."/>
            <person name="Haridas S."/>
            <person name="LaButti K."/>
            <person name="Ohm R.A."/>
            <person name="Kues U."/>
            <person name="Blanchette R.A."/>
            <person name="Grigoriev I.V."/>
            <person name="Minto R.E."/>
            <person name="Hibbett D.S."/>
        </authorList>
    </citation>
    <scope>NUCLEOTIDE SEQUENCE [LARGE SCALE GENOMIC DNA]</scope>
    <source>
        <strain evidence="7 8">FP15055 ss-10</strain>
    </source>
</reference>
<gene>
    <name evidence="7" type="ORF">CYLTODRAFT_399625</name>
</gene>
<dbReference type="GO" id="GO:1901987">
    <property type="term" value="P:regulation of cell cycle phase transition"/>
    <property type="evidence" value="ECO:0007669"/>
    <property type="project" value="TreeGrafter"/>
</dbReference>
<feature type="compositionally biased region" description="Basic and acidic residues" evidence="5">
    <location>
        <begin position="508"/>
        <end position="519"/>
    </location>
</feature>
<keyword evidence="8" id="KW-1185">Reference proteome</keyword>
<feature type="compositionally biased region" description="Acidic residues" evidence="5">
    <location>
        <begin position="521"/>
        <end position="539"/>
    </location>
</feature>
<feature type="compositionally biased region" description="Basic and acidic residues" evidence="5">
    <location>
        <begin position="28"/>
        <end position="46"/>
    </location>
</feature>
<accession>A0A0D7B5Z0</accession>
<dbReference type="GO" id="GO:0003676">
    <property type="term" value="F:nucleic acid binding"/>
    <property type="evidence" value="ECO:0007669"/>
    <property type="project" value="InterPro"/>
</dbReference>
<evidence type="ECO:0000256" key="2">
    <source>
        <dbReference type="ARBA" id="ARBA00022771"/>
    </source>
</evidence>
<dbReference type="FunFam" id="6.10.250.3410:FF:000001">
    <property type="entry name" value="Protein DBF4 homolog A"/>
    <property type="match status" value="1"/>
</dbReference>
<dbReference type="GO" id="GO:0031431">
    <property type="term" value="C:Dbf4-dependent protein kinase complex"/>
    <property type="evidence" value="ECO:0007669"/>
    <property type="project" value="TreeGrafter"/>
</dbReference>
<dbReference type="OrthoDB" id="21380at2759"/>
<dbReference type="PANTHER" id="PTHR15375">
    <property type="entry name" value="ACTIVATOR OF S-PHASE KINASE-RELATED"/>
    <property type="match status" value="1"/>
</dbReference>
<dbReference type="GO" id="GO:0043539">
    <property type="term" value="F:protein serine/threonine kinase activator activity"/>
    <property type="evidence" value="ECO:0007669"/>
    <property type="project" value="TreeGrafter"/>
</dbReference>
<feature type="region of interest" description="Disordered" evidence="5">
    <location>
        <begin position="508"/>
        <end position="539"/>
    </location>
</feature>
<dbReference type="Gene3D" id="6.10.250.3410">
    <property type="entry name" value="DBF zinc finger"/>
    <property type="match status" value="1"/>
</dbReference>
<proteinExistence type="predicted"/>
<dbReference type="InterPro" id="IPR006572">
    <property type="entry name" value="Znf_DBF"/>
</dbReference>
<dbReference type="InterPro" id="IPR036420">
    <property type="entry name" value="BRCT_dom_sf"/>
</dbReference>
<evidence type="ECO:0000256" key="5">
    <source>
        <dbReference type="SAM" id="MobiDB-lite"/>
    </source>
</evidence>
<dbReference type="InterPro" id="IPR051590">
    <property type="entry name" value="Replication_Regulatory_Kinase"/>
</dbReference>
<dbReference type="PROSITE" id="PS51265">
    <property type="entry name" value="ZF_DBF4"/>
    <property type="match status" value="1"/>
</dbReference>